<organism evidence="1 2">
    <name type="scientific">Paenibacillus shunpengii</name>
    <dbReference type="NCBI Taxonomy" id="2054424"/>
    <lineage>
        <taxon>Bacteria</taxon>
        <taxon>Bacillati</taxon>
        <taxon>Bacillota</taxon>
        <taxon>Bacilli</taxon>
        <taxon>Bacillales</taxon>
        <taxon>Paenibacillaceae</taxon>
        <taxon>Paenibacillus</taxon>
    </lineage>
</organism>
<protein>
    <submittedName>
        <fullName evidence="1">Uncharacterized protein</fullName>
    </submittedName>
</protein>
<evidence type="ECO:0000313" key="1">
    <source>
        <dbReference type="EMBL" id="MFD2700751.1"/>
    </source>
</evidence>
<proteinExistence type="predicted"/>
<dbReference type="Proteomes" id="UP001597540">
    <property type="component" value="Unassembled WGS sequence"/>
</dbReference>
<comment type="caution">
    <text evidence="1">The sequence shown here is derived from an EMBL/GenBank/DDBJ whole genome shotgun (WGS) entry which is preliminary data.</text>
</comment>
<dbReference type="RefSeq" id="WP_179085596.1">
    <property type="nucleotide sequence ID" value="NZ_JBHUMJ010000002.1"/>
</dbReference>
<evidence type="ECO:0000313" key="2">
    <source>
        <dbReference type="Proteomes" id="UP001597540"/>
    </source>
</evidence>
<dbReference type="InterPro" id="IPR029058">
    <property type="entry name" value="AB_hydrolase_fold"/>
</dbReference>
<reference evidence="2" key="1">
    <citation type="journal article" date="2019" name="Int. J. Syst. Evol. Microbiol.">
        <title>The Global Catalogue of Microorganisms (GCM) 10K type strain sequencing project: providing services to taxonomists for standard genome sequencing and annotation.</title>
        <authorList>
            <consortium name="The Broad Institute Genomics Platform"/>
            <consortium name="The Broad Institute Genome Sequencing Center for Infectious Disease"/>
            <person name="Wu L."/>
            <person name="Ma J."/>
        </authorList>
    </citation>
    <scope>NUCLEOTIDE SEQUENCE [LARGE SCALE GENOMIC DNA]</scope>
    <source>
        <strain evidence="2">KCTC 33849</strain>
    </source>
</reference>
<sequence length="58" mass="6699">MARRKDADHGQMLYYADGYVTASFMYHLKGDEEAANAFFGENAEIIHNEKWQETANNQ</sequence>
<name>A0ABW5SLW6_9BACL</name>
<accession>A0ABW5SLW6</accession>
<dbReference type="EMBL" id="JBHUMJ010000002">
    <property type="protein sequence ID" value="MFD2700751.1"/>
    <property type="molecule type" value="Genomic_DNA"/>
</dbReference>
<dbReference type="Gene3D" id="3.40.50.1820">
    <property type="entry name" value="alpha/beta hydrolase"/>
    <property type="match status" value="1"/>
</dbReference>
<gene>
    <name evidence="1" type="ORF">ACFSVM_09740</name>
</gene>
<keyword evidence="2" id="KW-1185">Reference proteome</keyword>